<dbReference type="PANTHER" id="PTHR12782:SF5">
    <property type="entry name" value="PROSTAGLANDIN E SYNTHASE 2"/>
    <property type="match status" value="1"/>
</dbReference>
<keyword evidence="8" id="KW-0812">Transmembrane</keyword>
<keyword evidence="6" id="KW-0444">Lipid biosynthesis</keyword>
<dbReference type="SUPFAM" id="SSF52833">
    <property type="entry name" value="Thioredoxin-like"/>
    <property type="match status" value="1"/>
</dbReference>
<evidence type="ECO:0000256" key="2">
    <source>
        <dbReference type="ARBA" id="ARBA00007409"/>
    </source>
</evidence>
<evidence type="ECO:0000256" key="10">
    <source>
        <dbReference type="ARBA" id="ARBA00022989"/>
    </source>
</evidence>
<dbReference type="SFLD" id="SFLDG01203">
    <property type="entry name" value="Prostaglandin_E_synthase_like1"/>
    <property type="match status" value="1"/>
</dbReference>
<evidence type="ECO:0000259" key="20">
    <source>
        <dbReference type="Pfam" id="PF13417"/>
    </source>
</evidence>
<dbReference type="InterPro" id="IPR034334">
    <property type="entry name" value="PGES2"/>
</dbReference>
<dbReference type="UniPathway" id="UPA00662"/>
<evidence type="ECO:0000256" key="13">
    <source>
        <dbReference type="ARBA" id="ARBA00023160"/>
    </source>
</evidence>
<dbReference type="SUPFAM" id="SSF47616">
    <property type="entry name" value="GST C-terminal domain-like"/>
    <property type="match status" value="1"/>
</dbReference>
<feature type="domain" description="GST N-terminal" evidence="20">
    <location>
        <begin position="89"/>
        <end position="152"/>
    </location>
</feature>
<dbReference type="EC" id="5.3.99.3" evidence="3"/>
<evidence type="ECO:0000256" key="18">
    <source>
        <dbReference type="ARBA" id="ARBA00037847"/>
    </source>
</evidence>
<proteinExistence type="inferred from homology"/>
<sequence length="319" mass="35120">MRAATKAAATRLASTLAPQQRRGLASGARNAREASGSSSSRGRTASLVSGAAVMATTAAWIEHSSAARTLASAAMPTARAITAEEPLKLYQYDVCPFCNKAQTFLEFHAIPHERIEVNPLTKAEIKFSSYRMVPFAMVGDTQINGSGEIIKTMLGEDKPLSASEEKWFQWVDDHLVHVLPANIYRSPGEALQAFDYITNESNFSAMQKLSIRYAGALAMFMIAKRSKKKYNLSDDPRQDLFEAVDKWAGEGLAGKRFHSGSDVPDTADLAVFGVLRSIEGNYGTWKDLSEKDLAHKDAFWTWYKSVKEQVETNRAKIGL</sequence>
<evidence type="ECO:0000256" key="7">
    <source>
        <dbReference type="ARBA" id="ARBA00022585"/>
    </source>
</evidence>
<dbReference type="OrthoDB" id="423541at2759"/>
<keyword evidence="5" id="KW-0644">Prostaglandin metabolism</keyword>
<dbReference type="InterPro" id="IPR004045">
    <property type="entry name" value="Glutathione_S-Trfase_N"/>
</dbReference>
<dbReference type="Pfam" id="PF13417">
    <property type="entry name" value="GST_N_3"/>
    <property type="match status" value="1"/>
</dbReference>
<evidence type="ECO:0000256" key="11">
    <source>
        <dbReference type="ARBA" id="ARBA00023098"/>
    </source>
</evidence>
<dbReference type="PANTHER" id="PTHR12782">
    <property type="entry name" value="MICROSOMAL PROSTAGLANDIN E SYNTHASE-2"/>
    <property type="match status" value="1"/>
</dbReference>
<dbReference type="Gene3D" id="3.40.30.10">
    <property type="entry name" value="Glutaredoxin"/>
    <property type="match status" value="1"/>
</dbReference>
<gene>
    <name evidence="21" type="ORF">FCC1311_068382</name>
</gene>
<dbReference type="GO" id="GO:0005739">
    <property type="term" value="C:mitochondrion"/>
    <property type="evidence" value="ECO:0007669"/>
    <property type="project" value="TreeGrafter"/>
</dbReference>
<feature type="compositionally biased region" description="Low complexity" evidence="19">
    <location>
        <begin position="1"/>
        <end position="17"/>
    </location>
</feature>
<feature type="region of interest" description="Disordered" evidence="19">
    <location>
        <begin position="1"/>
        <end position="43"/>
    </location>
</feature>
<comment type="catalytic activity">
    <reaction evidence="15">
        <text>prostaglandin H2 = (12S)-hydroxy-(5Z,8E,10E)-heptadecatrienoate + malonaldehyde</text>
        <dbReference type="Rhea" id="RHEA:48644"/>
        <dbReference type="ChEBI" id="CHEBI:57405"/>
        <dbReference type="ChEBI" id="CHEBI:90694"/>
        <dbReference type="ChEBI" id="CHEBI:566274"/>
    </reaction>
    <physiologicalReaction direction="left-to-right" evidence="15">
        <dbReference type="Rhea" id="RHEA:48645"/>
    </physiologicalReaction>
</comment>
<evidence type="ECO:0000256" key="15">
    <source>
        <dbReference type="ARBA" id="ARBA00023930"/>
    </source>
</evidence>
<dbReference type="Proteomes" id="UP000241890">
    <property type="component" value="Unassembled WGS sequence"/>
</dbReference>
<dbReference type="PROSITE" id="PS51354">
    <property type="entry name" value="GLUTAREDOXIN_2"/>
    <property type="match status" value="1"/>
</dbReference>
<comment type="caution">
    <text evidence="21">The sequence shown here is derived from an EMBL/GenBank/DDBJ whole genome shotgun (WGS) entry which is preliminary data.</text>
</comment>
<dbReference type="CDD" id="cd03197">
    <property type="entry name" value="GST_C_mPGES2"/>
    <property type="match status" value="1"/>
</dbReference>
<evidence type="ECO:0000256" key="8">
    <source>
        <dbReference type="ARBA" id="ARBA00022692"/>
    </source>
</evidence>
<dbReference type="InterPro" id="IPR040079">
    <property type="entry name" value="Glutathione_S-Trfase"/>
</dbReference>
<keyword evidence="14" id="KW-0413">Isomerase</keyword>
<dbReference type="GO" id="GO:0012505">
    <property type="term" value="C:endomembrane system"/>
    <property type="evidence" value="ECO:0007669"/>
    <property type="project" value="UniProtKB-SubCell"/>
</dbReference>
<dbReference type="InterPro" id="IPR036282">
    <property type="entry name" value="Glutathione-S-Trfase_C_sf"/>
</dbReference>
<organism evidence="21 22">
    <name type="scientific">Hondaea fermentalgiana</name>
    <dbReference type="NCBI Taxonomy" id="2315210"/>
    <lineage>
        <taxon>Eukaryota</taxon>
        <taxon>Sar</taxon>
        <taxon>Stramenopiles</taxon>
        <taxon>Bigyra</taxon>
        <taxon>Labyrinthulomycetes</taxon>
        <taxon>Thraustochytrida</taxon>
        <taxon>Thraustochytriidae</taxon>
        <taxon>Hondaea</taxon>
    </lineage>
</organism>
<evidence type="ECO:0000313" key="21">
    <source>
        <dbReference type="EMBL" id="GBG30618.1"/>
    </source>
</evidence>
<comment type="pathway">
    <text evidence="1">Lipid metabolism; prostaglandin biosynthesis.</text>
</comment>
<evidence type="ECO:0000313" key="22">
    <source>
        <dbReference type="Proteomes" id="UP000241890"/>
    </source>
</evidence>
<dbReference type="InParanoid" id="A0A2R5GLK2"/>
<keyword evidence="22" id="KW-1185">Reference proteome</keyword>
<protein>
    <recommendedName>
        <fullName evidence="4">Prostaglandin E synthase 2</fullName>
        <ecNumber evidence="3">5.3.99.3</ecNumber>
    </recommendedName>
    <alternativeName>
        <fullName evidence="17">Microsomal prostaglandin E synthase 2</fullName>
    </alternativeName>
</protein>
<keyword evidence="12" id="KW-0472">Membrane</keyword>
<feature type="compositionally biased region" description="Low complexity" evidence="19">
    <location>
        <begin position="25"/>
        <end position="43"/>
    </location>
</feature>
<dbReference type="AlphaFoldDB" id="A0A2R5GLK2"/>
<dbReference type="InterPro" id="IPR034335">
    <property type="entry name" value="PGES2_C"/>
</dbReference>
<dbReference type="GO" id="GO:0050220">
    <property type="term" value="F:prostaglandin-E synthase activity"/>
    <property type="evidence" value="ECO:0007669"/>
    <property type="project" value="UniProtKB-EC"/>
</dbReference>
<evidence type="ECO:0000256" key="14">
    <source>
        <dbReference type="ARBA" id="ARBA00023235"/>
    </source>
</evidence>
<keyword evidence="7" id="KW-0643">Prostaglandin biosynthesis</keyword>
<dbReference type="SFLD" id="SFLDG01182">
    <property type="entry name" value="Prostaglandin_E_synthase_like"/>
    <property type="match status" value="1"/>
</dbReference>
<dbReference type="InterPro" id="IPR036249">
    <property type="entry name" value="Thioredoxin-like_sf"/>
</dbReference>
<keyword evidence="10" id="KW-1133">Transmembrane helix</keyword>
<comment type="similarity">
    <text evidence="2">Belongs to the GST superfamily.</text>
</comment>
<keyword evidence="9" id="KW-0276">Fatty acid metabolism</keyword>
<evidence type="ECO:0000256" key="5">
    <source>
        <dbReference type="ARBA" id="ARBA00022501"/>
    </source>
</evidence>
<keyword evidence="13" id="KW-0275">Fatty acid biosynthesis</keyword>
<comment type="catalytic activity">
    <reaction evidence="16">
        <text>prostaglandin H2 = prostaglandin E2</text>
        <dbReference type="Rhea" id="RHEA:12893"/>
        <dbReference type="ChEBI" id="CHEBI:57405"/>
        <dbReference type="ChEBI" id="CHEBI:606564"/>
        <dbReference type="EC" id="5.3.99.3"/>
    </reaction>
    <physiologicalReaction direction="left-to-right" evidence="16">
        <dbReference type="Rhea" id="RHEA:12894"/>
    </physiologicalReaction>
</comment>
<dbReference type="GO" id="GO:0001516">
    <property type="term" value="P:prostaglandin biosynthetic process"/>
    <property type="evidence" value="ECO:0007669"/>
    <property type="project" value="UniProtKB-UniPathway"/>
</dbReference>
<reference evidence="21 22" key="1">
    <citation type="submission" date="2017-12" db="EMBL/GenBank/DDBJ databases">
        <title>Sequencing, de novo assembly and annotation of complete genome of a new Thraustochytrid species, strain FCC1311.</title>
        <authorList>
            <person name="Sedici K."/>
            <person name="Godart F."/>
            <person name="Aiese Cigliano R."/>
            <person name="Sanseverino W."/>
            <person name="Barakat M."/>
            <person name="Ortet P."/>
            <person name="Marechal E."/>
            <person name="Cagnac O."/>
            <person name="Amato A."/>
        </authorList>
    </citation>
    <scope>NUCLEOTIDE SEQUENCE [LARGE SCALE GENOMIC DNA]</scope>
</reference>
<name>A0A2R5GLK2_9STRA</name>
<comment type="subcellular location">
    <subcellularLocation>
        <location evidence="18">Endomembrane system</location>
        <topology evidence="18">Single-pass membrane protein</topology>
    </subcellularLocation>
</comment>
<evidence type="ECO:0000256" key="3">
    <source>
        <dbReference type="ARBA" id="ARBA00012203"/>
    </source>
</evidence>
<evidence type="ECO:0000256" key="6">
    <source>
        <dbReference type="ARBA" id="ARBA00022516"/>
    </source>
</evidence>
<evidence type="ECO:0000256" key="17">
    <source>
        <dbReference type="ARBA" id="ARBA00031041"/>
    </source>
</evidence>
<evidence type="ECO:0000256" key="12">
    <source>
        <dbReference type="ARBA" id="ARBA00023136"/>
    </source>
</evidence>
<evidence type="ECO:0000256" key="1">
    <source>
        <dbReference type="ARBA" id="ARBA00004702"/>
    </source>
</evidence>
<dbReference type="Gene3D" id="1.20.1050.10">
    <property type="match status" value="1"/>
</dbReference>
<evidence type="ECO:0000256" key="19">
    <source>
        <dbReference type="SAM" id="MobiDB-lite"/>
    </source>
</evidence>
<keyword evidence="11" id="KW-0443">Lipid metabolism</keyword>
<evidence type="ECO:0000256" key="4">
    <source>
        <dbReference type="ARBA" id="ARBA00019474"/>
    </source>
</evidence>
<evidence type="ECO:0000256" key="16">
    <source>
        <dbReference type="ARBA" id="ARBA00023931"/>
    </source>
</evidence>
<dbReference type="SFLD" id="SFLDS00019">
    <property type="entry name" value="Glutathione_Transferase_(cytos"/>
    <property type="match status" value="1"/>
</dbReference>
<dbReference type="EMBL" id="BEYU01000079">
    <property type="protein sequence ID" value="GBG30618.1"/>
    <property type="molecule type" value="Genomic_DNA"/>
</dbReference>
<evidence type="ECO:0000256" key="9">
    <source>
        <dbReference type="ARBA" id="ARBA00022832"/>
    </source>
</evidence>
<accession>A0A2R5GLK2</accession>